<comment type="caution">
    <text evidence="2">The sequence shown here is derived from an EMBL/GenBank/DDBJ whole genome shotgun (WGS) entry which is preliminary data.</text>
</comment>
<feature type="region of interest" description="Disordered" evidence="1">
    <location>
        <begin position="1"/>
        <end position="79"/>
    </location>
</feature>
<accession>A0A1Y1WDR2</accession>
<dbReference type="AlphaFoldDB" id="A0A1Y1WDR2"/>
<dbReference type="GeneID" id="63799933"/>
<dbReference type="RefSeq" id="XP_040745040.1">
    <property type="nucleotide sequence ID" value="XM_040883285.1"/>
</dbReference>
<feature type="compositionally biased region" description="Polar residues" evidence="1">
    <location>
        <begin position="58"/>
        <end position="76"/>
    </location>
</feature>
<reference evidence="2 3" key="1">
    <citation type="submission" date="2016-07" db="EMBL/GenBank/DDBJ databases">
        <title>Pervasive Adenine N6-methylation of Active Genes in Fungi.</title>
        <authorList>
            <consortium name="DOE Joint Genome Institute"/>
            <person name="Mondo S.J."/>
            <person name="Dannebaum R.O."/>
            <person name="Kuo R.C."/>
            <person name="Labutti K."/>
            <person name="Haridas S."/>
            <person name="Kuo A."/>
            <person name="Salamov A."/>
            <person name="Ahrendt S.R."/>
            <person name="Lipzen A."/>
            <person name="Sullivan W."/>
            <person name="Andreopoulos W.B."/>
            <person name="Clum A."/>
            <person name="Lindquist E."/>
            <person name="Daum C."/>
            <person name="Ramamoorthy G.K."/>
            <person name="Gryganskyi A."/>
            <person name="Culley D."/>
            <person name="Magnuson J.K."/>
            <person name="James T.Y."/>
            <person name="O'Malley M.A."/>
            <person name="Stajich J.E."/>
            <person name="Spatafora J.W."/>
            <person name="Visel A."/>
            <person name="Grigoriev I.V."/>
        </authorList>
    </citation>
    <scope>NUCLEOTIDE SEQUENCE [LARGE SCALE GENOMIC DNA]</scope>
    <source>
        <strain evidence="2 3">ATCC 12442</strain>
    </source>
</reference>
<proteinExistence type="predicted"/>
<gene>
    <name evidence="2" type="ORF">DL89DRAFT_127884</name>
</gene>
<sequence>MKHLFARSFSTSLGPSCRSIRTRSTRLPARRSRHRQCRACPRQWQRSHLEPQRMLPDRTSSGGSRTAAPRSSQRNFVENPDFTARIQKVLEKHAHEDPVLQAQAAFPEVGLDEYR</sequence>
<dbReference type="Proteomes" id="UP000193922">
    <property type="component" value="Unassembled WGS sequence"/>
</dbReference>
<keyword evidence="3" id="KW-1185">Reference proteome</keyword>
<evidence type="ECO:0000313" key="2">
    <source>
        <dbReference type="EMBL" id="ORX71525.1"/>
    </source>
</evidence>
<dbReference type="OrthoDB" id="5397701at2759"/>
<protein>
    <submittedName>
        <fullName evidence="2">Uncharacterized protein</fullName>
    </submittedName>
</protein>
<evidence type="ECO:0000313" key="3">
    <source>
        <dbReference type="Proteomes" id="UP000193922"/>
    </source>
</evidence>
<evidence type="ECO:0000256" key="1">
    <source>
        <dbReference type="SAM" id="MobiDB-lite"/>
    </source>
</evidence>
<organism evidence="2 3">
    <name type="scientific">Linderina pennispora</name>
    <dbReference type="NCBI Taxonomy" id="61395"/>
    <lineage>
        <taxon>Eukaryota</taxon>
        <taxon>Fungi</taxon>
        <taxon>Fungi incertae sedis</taxon>
        <taxon>Zoopagomycota</taxon>
        <taxon>Kickxellomycotina</taxon>
        <taxon>Kickxellomycetes</taxon>
        <taxon>Kickxellales</taxon>
        <taxon>Kickxellaceae</taxon>
        <taxon>Linderina</taxon>
    </lineage>
</organism>
<feature type="compositionally biased region" description="Basic residues" evidence="1">
    <location>
        <begin position="20"/>
        <end position="37"/>
    </location>
</feature>
<name>A0A1Y1WDR2_9FUNG</name>
<dbReference type="EMBL" id="MCFD01000004">
    <property type="protein sequence ID" value="ORX71525.1"/>
    <property type="molecule type" value="Genomic_DNA"/>
</dbReference>